<evidence type="ECO:0000313" key="2">
    <source>
        <dbReference type="EMBL" id="KAK3402936.1"/>
    </source>
</evidence>
<reference evidence="2" key="2">
    <citation type="submission" date="2023-07" db="EMBL/GenBank/DDBJ databases">
        <authorList>
            <consortium name="Lawrence Berkeley National Laboratory"/>
            <person name="Haridas S."/>
            <person name="Hensen N."/>
            <person name="Bonometti L."/>
            <person name="Westerberg I."/>
            <person name="Brannstrom I.O."/>
            <person name="Guillou S."/>
            <person name="Cros-Aarteil S."/>
            <person name="Calhoun S."/>
            <person name="Kuo A."/>
            <person name="Mondo S."/>
            <person name="Pangilinan J."/>
            <person name="Riley R."/>
            <person name="LaButti K."/>
            <person name="Andreopoulos B."/>
            <person name="Lipzen A."/>
            <person name="Chen C."/>
            <person name="Yanf M."/>
            <person name="Daum C."/>
            <person name="Ng V."/>
            <person name="Clum A."/>
            <person name="Steindorff A."/>
            <person name="Ohm R."/>
            <person name="Martin F."/>
            <person name="Silar P."/>
            <person name="Natvig D."/>
            <person name="Lalanne C."/>
            <person name="Gautier V."/>
            <person name="Ament-velasquez S.L."/>
            <person name="Kruys A."/>
            <person name="Hutchinson M.I."/>
            <person name="Powell A.J."/>
            <person name="Barry K."/>
            <person name="Miller A.N."/>
            <person name="Grigoriev I.V."/>
            <person name="Debuchy R."/>
            <person name="Gladieux P."/>
            <person name="Thoren M.H."/>
            <person name="Johannesson H."/>
        </authorList>
    </citation>
    <scope>NUCLEOTIDE SEQUENCE</scope>
    <source>
        <strain evidence="2">FGSC 1904</strain>
    </source>
</reference>
<dbReference type="PANTHER" id="PTHR33112:SF9">
    <property type="entry name" value="HETEROKARYON INCOMPATIBILITY DOMAIN-CONTAINING PROTEIN"/>
    <property type="match status" value="1"/>
</dbReference>
<feature type="domain" description="Heterokaryon incompatibility" evidence="1">
    <location>
        <begin position="240"/>
        <end position="323"/>
    </location>
</feature>
<keyword evidence="3" id="KW-1185">Reference proteome</keyword>
<accession>A0AAE0UG24</accession>
<comment type="caution">
    <text evidence="2">The sequence shown here is derived from an EMBL/GenBank/DDBJ whole genome shotgun (WGS) entry which is preliminary data.</text>
</comment>
<gene>
    <name evidence="2" type="ORF">B0T20DRAFT_458086</name>
</gene>
<organism evidence="2 3">
    <name type="scientific">Sordaria brevicollis</name>
    <dbReference type="NCBI Taxonomy" id="83679"/>
    <lineage>
        <taxon>Eukaryota</taxon>
        <taxon>Fungi</taxon>
        <taxon>Dikarya</taxon>
        <taxon>Ascomycota</taxon>
        <taxon>Pezizomycotina</taxon>
        <taxon>Sordariomycetes</taxon>
        <taxon>Sordariomycetidae</taxon>
        <taxon>Sordariales</taxon>
        <taxon>Sordariaceae</taxon>
        <taxon>Sordaria</taxon>
    </lineage>
</organism>
<evidence type="ECO:0000313" key="3">
    <source>
        <dbReference type="Proteomes" id="UP001281003"/>
    </source>
</evidence>
<dbReference type="InterPro" id="IPR010730">
    <property type="entry name" value="HET"/>
</dbReference>
<dbReference type="Pfam" id="PF06985">
    <property type="entry name" value="HET"/>
    <property type="match status" value="1"/>
</dbReference>
<protein>
    <recommendedName>
        <fullName evidence="1">Heterokaryon incompatibility domain-containing protein</fullName>
    </recommendedName>
</protein>
<dbReference type="EMBL" id="JAUTDP010000001">
    <property type="protein sequence ID" value="KAK3402936.1"/>
    <property type="molecule type" value="Genomic_DNA"/>
</dbReference>
<evidence type="ECO:0000259" key="1">
    <source>
        <dbReference type="Pfam" id="PF06985"/>
    </source>
</evidence>
<reference evidence="2" key="1">
    <citation type="journal article" date="2023" name="Mol. Phylogenet. Evol.">
        <title>Genome-scale phylogeny and comparative genomics of the fungal order Sordariales.</title>
        <authorList>
            <person name="Hensen N."/>
            <person name="Bonometti L."/>
            <person name="Westerberg I."/>
            <person name="Brannstrom I.O."/>
            <person name="Guillou S."/>
            <person name="Cros-Aarteil S."/>
            <person name="Calhoun S."/>
            <person name="Haridas S."/>
            <person name="Kuo A."/>
            <person name="Mondo S."/>
            <person name="Pangilinan J."/>
            <person name="Riley R."/>
            <person name="LaButti K."/>
            <person name="Andreopoulos B."/>
            <person name="Lipzen A."/>
            <person name="Chen C."/>
            <person name="Yan M."/>
            <person name="Daum C."/>
            <person name="Ng V."/>
            <person name="Clum A."/>
            <person name="Steindorff A."/>
            <person name="Ohm R.A."/>
            <person name="Martin F."/>
            <person name="Silar P."/>
            <person name="Natvig D.O."/>
            <person name="Lalanne C."/>
            <person name="Gautier V."/>
            <person name="Ament-Velasquez S.L."/>
            <person name="Kruys A."/>
            <person name="Hutchinson M.I."/>
            <person name="Powell A.J."/>
            <person name="Barry K."/>
            <person name="Miller A.N."/>
            <person name="Grigoriev I.V."/>
            <person name="Debuchy R."/>
            <person name="Gladieux P."/>
            <person name="Hiltunen Thoren M."/>
            <person name="Johannesson H."/>
        </authorList>
    </citation>
    <scope>NUCLEOTIDE SEQUENCE</scope>
    <source>
        <strain evidence="2">FGSC 1904</strain>
    </source>
</reference>
<sequence>MDEANKLPEPENTNWFLPTWWEEVPNLSNLLISREPLPETTCEACKAIPKEEHDEYGVCRDKFHVSSASPDTCGRCRVLVTFAMKLPGPLYPDEEIELVTTSNWRRIDKLELASRRPSTTVYYQWIISSLTTTTCPWLSFDAHHHTSSDCRLLESNPYDTTATWLNTSLTDHRDCNRSTETILPRRLLRIGTNYEHIKPTTGRYNCLSHCWGGKQPLKTTTINIAEHLQQIRWDAVPRTAEDWAKESGKMCDIYENAHLTIAAASSPNSTSGFSLSSTGYVRLSGKTSSDQPFHIVAHQTTHNGLSTTSPGMPLLSRAWVFQERILSRRVIYFCADVLVWECKSSHRCQCHSCHVSSNEADPQHGVYGREYSNGLIDTLAPNDLVRHWQSLVQDYTLLQLSFISDKLPALCGLANRIGKHKDQTSRYLAGLWSDSLLIDLLWRCNFVWHELATLRAHREWKAPSCTQVGESRRVQSLCTIVDAQVMTSTSDPTGRVSSGRLVLRGKLINATLGRLTSSREEYRYCMSLTGTSMAESSTPASININPIRRDERPFSCEGYHKEIVPSNITSLRFQKDLRFYLDPLPELFSPEMGNLGHSGTSLWEENIKCLRLARFEDWLLPPLDRFSALDTEVALILQRIEVEKGSSKFRGRTYRRIGIMVQCRFLFDLKSKEDCAYIRTGMRESLPGSLENLGGEEETILIMWVVLYLISSCPAGKQKNQFL</sequence>
<name>A0AAE0UG24_SORBR</name>
<proteinExistence type="predicted"/>
<dbReference type="AlphaFoldDB" id="A0AAE0UG24"/>
<dbReference type="Proteomes" id="UP001281003">
    <property type="component" value="Unassembled WGS sequence"/>
</dbReference>
<dbReference type="PANTHER" id="PTHR33112">
    <property type="entry name" value="DOMAIN PROTEIN, PUTATIVE-RELATED"/>
    <property type="match status" value="1"/>
</dbReference>